<keyword evidence="3" id="KW-1185">Reference proteome</keyword>
<sequence length="132" mass="14170">MPVPRRRPGGAWLLDDRTHGQPTTVQAEGCPSATDRAHPLGTMQALDVLARPSTTATACTVCDAAEAQMPILTHGQDDDVPHPQRLTTGQCLSGAALSTPRRPGRRRLHRPRPQAVMLWLFRAVALNGGGEP</sequence>
<feature type="region of interest" description="Disordered" evidence="1">
    <location>
        <begin position="1"/>
        <end position="31"/>
    </location>
</feature>
<dbReference type="Proteomes" id="UP001057738">
    <property type="component" value="Chromosome"/>
</dbReference>
<proteinExistence type="predicted"/>
<dbReference type="RefSeq" id="WP_257857767.1">
    <property type="nucleotide sequence ID" value="NZ_CP102514.1"/>
</dbReference>
<name>A0ABY5Q5Y0_9ACTN</name>
<organism evidence="2 3">
    <name type="scientific">Streptomyces yangpuensis</name>
    <dbReference type="NCBI Taxonomy" id="1648182"/>
    <lineage>
        <taxon>Bacteria</taxon>
        <taxon>Bacillati</taxon>
        <taxon>Actinomycetota</taxon>
        <taxon>Actinomycetes</taxon>
        <taxon>Kitasatosporales</taxon>
        <taxon>Streptomycetaceae</taxon>
        <taxon>Streptomyces</taxon>
    </lineage>
</organism>
<dbReference type="EMBL" id="CP102514">
    <property type="protein sequence ID" value="UUY51841.1"/>
    <property type="molecule type" value="Genomic_DNA"/>
</dbReference>
<reference evidence="2" key="1">
    <citation type="submission" date="2022-08" db="EMBL/GenBank/DDBJ databases">
        <authorList>
            <person name="Tian L."/>
        </authorList>
    </citation>
    <scope>NUCLEOTIDE SEQUENCE</scope>
    <source>
        <strain evidence="2">CM253</strain>
    </source>
</reference>
<dbReference type="Pfam" id="PF19746">
    <property type="entry name" value="DUF6233"/>
    <property type="match status" value="1"/>
</dbReference>
<protein>
    <submittedName>
        <fullName evidence="2">DUF6233 domain-containing protein</fullName>
    </submittedName>
</protein>
<accession>A0ABY5Q5Y0</accession>
<evidence type="ECO:0000256" key="1">
    <source>
        <dbReference type="SAM" id="MobiDB-lite"/>
    </source>
</evidence>
<evidence type="ECO:0000313" key="2">
    <source>
        <dbReference type="EMBL" id="UUY51841.1"/>
    </source>
</evidence>
<evidence type="ECO:0000313" key="3">
    <source>
        <dbReference type="Proteomes" id="UP001057738"/>
    </source>
</evidence>
<dbReference type="InterPro" id="IPR046200">
    <property type="entry name" value="DUF6233"/>
</dbReference>
<gene>
    <name evidence="2" type="ORF">NRK68_04650</name>
</gene>
<dbReference type="GeneID" id="95572733"/>
<feature type="region of interest" description="Disordered" evidence="1">
    <location>
        <begin position="74"/>
        <end position="109"/>
    </location>
</feature>